<dbReference type="Proteomes" id="UP001060085">
    <property type="component" value="Linkage Group LG05"/>
</dbReference>
<evidence type="ECO:0000313" key="2">
    <source>
        <dbReference type="Proteomes" id="UP001060085"/>
    </source>
</evidence>
<keyword evidence="2" id="KW-1185">Reference proteome</keyword>
<evidence type="ECO:0000313" key="1">
    <source>
        <dbReference type="EMBL" id="KAI5661721.1"/>
    </source>
</evidence>
<protein>
    <submittedName>
        <fullName evidence="1">Uncharacterized protein</fullName>
    </submittedName>
</protein>
<comment type="caution">
    <text evidence="1">The sequence shown here is derived from an EMBL/GenBank/DDBJ whole genome shotgun (WGS) entry which is preliminary data.</text>
</comment>
<reference evidence="2" key="1">
    <citation type="journal article" date="2023" name="Nat. Plants">
        <title>Single-cell RNA sequencing provides a high-resolution roadmap for understanding the multicellular compartmentation of specialized metabolism.</title>
        <authorList>
            <person name="Sun S."/>
            <person name="Shen X."/>
            <person name="Li Y."/>
            <person name="Li Y."/>
            <person name="Wang S."/>
            <person name="Li R."/>
            <person name="Zhang H."/>
            <person name="Shen G."/>
            <person name="Guo B."/>
            <person name="Wei J."/>
            <person name="Xu J."/>
            <person name="St-Pierre B."/>
            <person name="Chen S."/>
            <person name="Sun C."/>
        </authorList>
    </citation>
    <scope>NUCLEOTIDE SEQUENCE [LARGE SCALE GENOMIC DNA]</scope>
</reference>
<sequence>MAPFAKQFSFVLLLVLLFTSNIHVEARDGKFFFVSLQHSHHKKSHEKSTSLETPTPAPVAGGDFEFAPVPASRESGDDFAPAPAPSRGDIEFAPTPIEGGSGNIGYAPVPAPAPEGFESDNPYGLYGNDNEENEFLDQEFNGEKLTEYANGEKYNNNNNNGYVNNNNNGYSSNLYDNMGWSNSNYGNKGYNNNRYESDEKQGMSDTRSLEKGKYYYTPNQDKYNNYENDGYDESESVMRGSNNEGYYGERSKYEFDSIDEYERQQGYISP</sequence>
<dbReference type="EMBL" id="CM044705">
    <property type="protein sequence ID" value="KAI5661721.1"/>
    <property type="molecule type" value="Genomic_DNA"/>
</dbReference>
<organism evidence="1 2">
    <name type="scientific">Catharanthus roseus</name>
    <name type="common">Madagascar periwinkle</name>
    <name type="synonym">Vinca rosea</name>
    <dbReference type="NCBI Taxonomy" id="4058"/>
    <lineage>
        <taxon>Eukaryota</taxon>
        <taxon>Viridiplantae</taxon>
        <taxon>Streptophyta</taxon>
        <taxon>Embryophyta</taxon>
        <taxon>Tracheophyta</taxon>
        <taxon>Spermatophyta</taxon>
        <taxon>Magnoliopsida</taxon>
        <taxon>eudicotyledons</taxon>
        <taxon>Gunneridae</taxon>
        <taxon>Pentapetalae</taxon>
        <taxon>asterids</taxon>
        <taxon>lamiids</taxon>
        <taxon>Gentianales</taxon>
        <taxon>Apocynaceae</taxon>
        <taxon>Rauvolfioideae</taxon>
        <taxon>Vinceae</taxon>
        <taxon>Catharanthinae</taxon>
        <taxon>Catharanthus</taxon>
    </lineage>
</organism>
<accession>A0ACC0ALW9</accession>
<name>A0ACC0ALW9_CATRO</name>
<proteinExistence type="predicted"/>
<gene>
    <name evidence="1" type="ORF">M9H77_21044</name>
</gene>